<dbReference type="InterPro" id="IPR036236">
    <property type="entry name" value="Znf_C2H2_sf"/>
</dbReference>
<dbReference type="Proteomes" id="UP000479190">
    <property type="component" value="Unassembled WGS sequence"/>
</dbReference>
<dbReference type="GO" id="GO:0008270">
    <property type="term" value="F:zinc ion binding"/>
    <property type="evidence" value="ECO:0007669"/>
    <property type="project" value="UniProtKB-KW"/>
</dbReference>
<evidence type="ECO:0000256" key="2">
    <source>
        <dbReference type="ARBA" id="ARBA00023043"/>
    </source>
</evidence>
<feature type="region of interest" description="Disordered" evidence="5">
    <location>
        <begin position="464"/>
        <end position="491"/>
    </location>
</feature>
<evidence type="ECO:0000256" key="3">
    <source>
        <dbReference type="PROSITE-ProRule" id="PRU00023"/>
    </source>
</evidence>
<dbReference type="Gene3D" id="1.25.40.20">
    <property type="entry name" value="Ankyrin repeat-containing domain"/>
    <property type="match status" value="1"/>
</dbReference>
<dbReference type="Pfam" id="PF12796">
    <property type="entry name" value="Ank_2"/>
    <property type="match status" value="1"/>
</dbReference>
<dbReference type="InterPro" id="IPR002110">
    <property type="entry name" value="Ankyrin_rpt"/>
</dbReference>
<organism evidence="7 8">
    <name type="scientific">Trichogramma brassicae</name>
    <dbReference type="NCBI Taxonomy" id="86971"/>
    <lineage>
        <taxon>Eukaryota</taxon>
        <taxon>Metazoa</taxon>
        <taxon>Ecdysozoa</taxon>
        <taxon>Arthropoda</taxon>
        <taxon>Hexapoda</taxon>
        <taxon>Insecta</taxon>
        <taxon>Pterygota</taxon>
        <taxon>Neoptera</taxon>
        <taxon>Endopterygota</taxon>
        <taxon>Hymenoptera</taxon>
        <taxon>Apocrita</taxon>
        <taxon>Proctotrupomorpha</taxon>
        <taxon>Chalcidoidea</taxon>
        <taxon>Trichogrammatidae</taxon>
        <taxon>Trichogramma</taxon>
    </lineage>
</organism>
<dbReference type="AlphaFoldDB" id="A0A6H5IEJ7"/>
<feature type="repeat" description="ANK" evidence="3">
    <location>
        <begin position="156"/>
        <end position="188"/>
    </location>
</feature>
<evidence type="ECO:0000256" key="5">
    <source>
        <dbReference type="SAM" id="MobiDB-lite"/>
    </source>
</evidence>
<evidence type="ECO:0000256" key="1">
    <source>
        <dbReference type="ARBA" id="ARBA00022737"/>
    </source>
</evidence>
<name>A0A6H5IEJ7_9HYME</name>
<keyword evidence="4" id="KW-0479">Metal-binding</keyword>
<keyword evidence="2 3" id="KW-0040">ANK repeat</keyword>
<keyword evidence="1" id="KW-0677">Repeat</keyword>
<keyword evidence="4" id="KW-0862">Zinc</keyword>
<dbReference type="OrthoDB" id="412600at2759"/>
<dbReference type="InterPro" id="IPR051637">
    <property type="entry name" value="Ank_repeat_dom-contain_49"/>
</dbReference>
<keyword evidence="4" id="KW-0863">Zinc-finger</keyword>
<dbReference type="PROSITE" id="PS00028">
    <property type="entry name" value="ZINC_FINGER_C2H2_1"/>
    <property type="match status" value="1"/>
</dbReference>
<feature type="domain" description="C2H2-type" evidence="6">
    <location>
        <begin position="684"/>
        <end position="712"/>
    </location>
</feature>
<evidence type="ECO:0000313" key="7">
    <source>
        <dbReference type="EMBL" id="CAB0035334.1"/>
    </source>
</evidence>
<dbReference type="SUPFAM" id="SSF57667">
    <property type="entry name" value="beta-beta-alpha zinc fingers"/>
    <property type="match status" value="1"/>
</dbReference>
<evidence type="ECO:0000256" key="4">
    <source>
        <dbReference type="PROSITE-ProRule" id="PRU00042"/>
    </source>
</evidence>
<feature type="compositionally biased region" description="Basic residues" evidence="5">
    <location>
        <begin position="468"/>
        <end position="482"/>
    </location>
</feature>
<dbReference type="PROSITE" id="PS50088">
    <property type="entry name" value="ANK_REPEAT"/>
    <property type="match status" value="2"/>
</dbReference>
<dbReference type="EMBL" id="CADCXV010000778">
    <property type="protein sequence ID" value="CAB0035334.1"/>
    <property type="molecule type" value="Genomic_DNA"/>
</dbReference>
<accession>A0A6H5IEJ7</accession>
<evidence type="ECO:0000259" key="6">
    <source>
        <dbReference type="PROSITE" id="PS50157"/>
    </source>
</evidence>
<dbReference type="InterPro" id="IPR036770">
    <property type="entry name" value="Ankyrin_rpt-contain_sf"/>
</dbReference>
<gene>
    <name evidence="7" type="ORF">TBRA_LOCUS7232</name>
</gene>
<dbReference type="Gene3D" id="3.30.160.60">
    <property type="entry name" value="Classic Zinc Finger"/>
    <property type="match status" value="1"/>
</dbReference>
<reference evidence="7 8" key="1">
    <citation type="submission" date="2020-02" db="EMBL/GenBank/DDBJ databases">
        <authorList>
            <person name="Ferguson B K."/>
        </authorList>
    </citation>
    <scope>NUCLEOTIDE SEQUENCE [LARGE SCALE GENOMIC DNA]</scope>
</reference>
<dbReference type="PROSITE" id="PS50297">
    <property type="entry name" value="ANK_REP_REGION"/>
    <property type="match status" value="1"/>
</dbReference>
<sequence>MSMLEKLQSLVRENINYESEAEGLTFYREIVNLIKDWPRYDPPKLREIFQPEEINRLLADMMNFYHLSEDKPRKKYFSGFEDLPTPKYIVWFVAKSGYKDEPALDQDGWPLTRRTTALHHAVRCDPQLIGHLLSNESISELFTIYRRFDVNYVDEDGLTHLHAACRFGCEDVVKKFLDLGADPNCRVTSTGYSTLHFALQANSLINRRHVWYLLLKKGANPNLADSEGRSPLHFICEKFGNDIVVLAKMAVGLCDKKYRPLQIYAQDKLGNTPVSLAMTANLNQHKCRNYYSFWMIPIWKSRSLTEPTRFIACLRPPVLFLYLLSLIIICFFIRRVLPGQRAARSYNARQQQRRSLLILSLCLFCMKNNPSNGLSSCEKSAPSSRYVSLRAAPRGGSLIIYYIHRALISIKVRLSSSPIKLATCTPCARETAKDELGNLDEFIATCDDLIVSMCVYVPWADAQPRAAPPRRGRRRRRHHHHHRSDDAAAAAAAARPPSLCVPRHRRHHPPAIGCSSFRFDGPSGASRARRRRSFVESRRCPRKLLHLLPQYNTTHLQRDRRHRWGIARRLLLRLHRCSKSYLSRVVRKGRFALSLLYTPQYNALSVERKDKSRTSSSWQASVQYSRLSLLDSAMYFVEKNLHPARQLSLCNRYINVTGPSEEAYKLESSMITDQDTIHNERKNYACDHCEKKFVKKSSFFTHQKLVHKDRDDYSCNKRTICWHTQREGKKTARVRQSECKAQIKEIKKKTTTTITTTTTTTTTNTAEFALDARKLPYSGARGELLSKAKIRLSPRKKKSCERRRKGKSTSIYMRGICI</sequence>
<proteinExistence type="predicted"/>
<dbReference type="SMART" id="SM00248">
    <property type="entry name" value="ANK"/>
    <property type="match status" value="4"/>
</dbReference>
<dbReference type="PANTHER" id="PTHR24180:SF45">
    <property type="entry name" value="POLY [ADP-RIBOSE] POLYMERASE TANKYRASE"/>
    <property type="match status" value="1"/>
</dbReference>
<dbReference type="InterPro" id="IPR013087">
    <property type="entry name" value="Znf_C2H2_type"/>
</dbReference>
<feature type="repeat" description="ANK" evidence="3">
    <location>
        <begin position="190"/>
        <end position="226"/>
    </location>
</feature>
<protein>
    <recommendedName>
        <fullName evidence="6">C2H2-type domain-containing protein</fullName>
    </recommendedName>
</protein>
<dbReference type="PROSITE" id="PS50157">
    <property type="entry name" value="ZINC_FINGER_C2H2_2"/>
    <property type="match status" value="1"/>
</dbReference>
<dbReference type="SUPFAM" id="SSF48403">
    <property type="entry name" value="Ankyrin repeat"/>
    <property type="match status" value="1"/>
</dbReference>
<keyword evidence="8" id="KW-1185">Reference proteome</keyword>
<dbReference type="PANTHER" id="PTHR24180">
    <property type="entry name" value="CYCLIN-DEPENDENT KINASE INHIBITOR 2C-RELATED"/>
    <property type="match status" value="1"/>
</dbReference>
<evidence type="ECO:0000313" key="8">
    <source>
        <dbReference type="Proteomes" id="UP000479190"/>
    </source>
</evidence>